<dbReference type="GO" id="GO:0016301">
    <property type="term" value="F:kinase activity"/>
    <property type="evidence" value="ECO:0007669"/>
    <property type="project" value="UniProtKB-KW"/>
</dbReference>
<dbReference type="PANTHER" id="PTHR33799">
    <property type="entry name" value="PTS PERMEASE-RELATED-RELATED"/>
    <property type="match status" value="1"/>
</dbReference>
<dbReference type="GO" id="GO:0005737">
    <property type="term" value="C:cytoplasm"/>
    <property type="evidence" value="ECO:0007669"/>
    <property type="project" value="UniProtKB-SubCell"/>
</dbReference>
<feature type="domain" description="PTS EIIA type-4" evidence="8">
    <location>
        <begin position="1"/>
        <end position="123"/>
    </location>
</feature>
<dbReference type="GO" id="GO:0016020">
    <property type="term" value="C:membrane"/>
    <property type="evidence" value="ECO:0007669"/>
    <property type="project" value="InterPro"/>
</dbReference>
<evidence type="ECO:0000256" key="3">
    <source>
        <dbReference type="ARBA" id="ARBA00022490"/>
    </source>
</evidence>
<dbReference type="GO" id="GO:0009401">
    <property type="term" value="P:phosphoenolpyruvate-dependent sugar phosphotransferase system"/>
    <property type="evidence" value="ECO:0007669"/>
    <property type="project" value="UniProtKB-KW"/>
</dbReference>
<dbReference type="CDD" id="cd00006">
    <property type="entry name" value="PTS_IIA_man"/>
    <property type="match status" value="1"/>
</dbReference>
<protein>
    <submittedName>
        <fullName evidence="9">PTS sugar transporter</fullName>
    </submittedName>
</protein>
<proteinExistence type="predicted"/>
<evidence type="ECO:0000256" key="6">
    <source>
        <dbReference type="ARBA" id="ARBA00022683"/>
    </source>
</evidence>
<keyword evidence="5" id="KW-0808">Transferase</keyword>
<dbReference type="Proteomes" id="UP000650524">
    <property type="component" value="Unassembled WGS sequence"/>
</dbReference>
<dbReference type="EMBL" id="JACNJD010000355">
    <property type="protein sequence ID" value="MBC8179169.1"/>
    <property type="molecule type" value="Genomic_DNA"/>
</dbReference>
<dbReference type="PANTHER" id="PTHR33799:SF1">
    <property type="entry name" value="PTS SYSTEM MANNOSE-SPECIFIC EIIAB COMPONENT-RELATED"/>
    <property type="match status" value="1"/>
</dbReference>
<dbReference type="InterPro" id="IPR004701">
    <property type="entry name" value="PTS_EIIA_man-typ"/>
</dbReference>
<keyword evidence="4 9" id="KW-0762">Sugar transport</keyword>
<evidence type="ECO:0000256" key="7">
    <source>
        <dbReference type="ARBA" id="ARBA00022777"/>
    </source>
</evidence>
<gene>
    <name evidence="9" type="ORF">H8E19_17340</name>
</gene>
<sequence length="133" mass="14246">MIGLLIISHCDLGKEFLNAAELIMGKLEAADSISITQTTESKEILNEISEKINALDQGQGVLVLTDMFGGTPSNLSLSFLNEEMVEVLTGVNLPMVISVAKDRDRLTLSDLGEKAQQAGKQSITLAGKLLKTT</sequence>
<evidence type="ECO:0000313" key="10">
    <source>
        <dbReference type="Proteomes" id="UP000650524"/>
    </source>
</evidence>
<evidence type="ECO:0000313" key="9">
    <source>
        <dbReference type="EMBL" id="MBC8179169.1"/>
    </source>
</evidence>
<dbReference type="InterPro" id="IPR051471">
    <property type="entry name" value="Bacterial_PTS_sugar_comp"/>
</dbReference>
<dbReference type="Pfam" id="PF03610">
    <property type="entry name" value="EIIA-man"/>
    <property type="match status" value="1"/>
</dbReference>
<evidence type="ECO:0000256" key="2">
    <source>
        <dbReference type="ARBA" id="ARBA00022448"/>
    </source>
</evidence>
<evidence type="ECO:0000256" key="1">
    <source>
        <dbReference type="ARBA" id="ARBA00004496"/>
    </source>
</evidence>
<evidence type="ECO:0000256" key="4">
    <source>
        <dbReference type="ARBA" id="ARBA00022597"/>
    </source>
</evidence>
<comment type="caution">
    <text evidence="9">The sequence shown here is derived from an EMBL/GenBank/DDBJ whole genome shotgun (WGS) entry which is preliminary data.</text>
</comment>
<keyword evidence="3" id="KW-0963">Cytoplasm</keyword>
<dbReference type="Gene3D" id="3.40.50.510">
    <property type="entry name" value="Phosphotransferase system, mannose-type IIA component"/>
    <property type="match status" value="1"/>
</dbReference>
<keyword evidence="6" id="KW-0598">Phosphotransferase system</keyword>
<organism evidence="9 10">
    <name type="scientific">Candidatus Desulfacyla euxinica</name>
    <dbReference type="NCBI Taxonomy" id="2841693"/>
    <lineage>
        <taxon>Bacteria</taxon>
        <taxon>Deltaproteobacteria</taxon>
        <taxon>Candidatus Desulfacyla</taxon>
    </lineage>
</organism>
<dbReference type="AlphaFoldDB" id="A0A8J6T949"/>
<dbReference type="PROSITE" id="PS51096">
    <property type="entry name" value="PTS_EIIA_TYPE_4"/>
    <property type="match status" value="1"/>
</dbReference>
<accession>A0A8J6T949</accession>
<keyword evidence="7" id="KW-0418">Kinase</keyword>
<evidence type="ECO:0000256" key="5">
    <source>
        <dbReference type="ARBA" id="ARBA00022679"/>
    </source>
</evidence>
<dbReference type="InterPro" id="IPR033887">
    <property type="entry name" value="PTS_IIA_man"/>
</dbReference>
<dbReference type="SUPFAM" id="SSF53062">
    <property type="entry name" value="PTS system fructose IIA component-like"/>
    <property type="match status" value="1"/>
</dbReference>
<keyword evidence="2" id="KW-0813">Transport</keyword>
<evidence type="ECO:0000259" key="8">
    <source>
        <dbReference type="PROSITE" id="PS51096"/>
    </source>
</evidence>
<dbReference type="InterPro" id="IPR036662">
    <property type="entry name" value="PTS_EIIA_man-typ_sf"/>
</dbReference>
<reference evidence="9 10" key="1">
    <citation type="submission" date="2020-08" db="EMBL/GenBank/DDBJ databases">
        <title>Bridging the membrane lipid divide: bacteria of the FCB group superphylum have the potential to synthesize archaeal ether lipids.</title>
        <authorList>
            <person name="Villanueva L."/>
            <person name="Von Meijenfeldt F.A.B."/>
            <person name="Westbye A.B."/>
            <person name="Yadav S."/>
            <person name="Hopmans E.C."/>
            <person name="Dutilh B.E."/>
            <person name="Sinninghe Damste J.S."/>
        </authorList>
    </citation>
    <scope>NUCLEOTIDE SEQUENCE [LARGE SCALE GENOMIC DNA]</scope>
    <source>
        <strain evidence="9">NIOZ-UU27</strain>
    </source>
</reference>
<name>A0A8J6T949_9DELT</name>
<comment type="subcellular location">
    <subcellularLocation>
        <location evidence="1">Cytoplasm</location>
    </subcellularLocation>
</comment>